<dbReference type="GO" id="GO:0050660">
    <property type="term" value="F:flavin adenine dinucleotide binding"/>
    <property type="evidence" value="ECO:0007669"/>
    <property type="project" value="TreeGrafter"/>
</dbReference>
<dbReference type="InterPro" id="IPR016156">
    <property type="entry name" value="FAD/NAD-linked_Rdtase_dimer_sf"/>
</dbReference>
<name>A0A840IB29_9ACTN</name>
<keyword evidence="9" id="KW-1185">Reference proteome</keyword>
<dbReference type="Pfam" id="PF07992">
    <property type="entry name" value="Pyr_redox_2"/>
    <property type="match status" value="1"/>
</dbReference>
<organism evidence="8 9">
    <name type="scientific">Conexibacter arvalis</name>
    <dbReference type="NCBI Taxonomy" id="912552"/>
    <lineage>
        <taxon>Bacteria</taxon>
        <taxon>Bacillati</taxon>
        <taxon>Actinomycetota</taxon>
        <taxon>Thermoleophilia</taxon>
        <taxon>Solirubrobacterales</taxon>
        <taxon>Conexibacteraceae</taxon>
        <taxon>Conexibacter</taxon>
    </lineage>
</organism>
<dbReference type="PANTHER" id="PTHR43014:SF2">
    <property type="entry name" value="MERCURIC REDUCTASE"/>
    <property type="match status" value="1"/>
</dbReference>
<evidence type="ECO:0000256" key="4">
    <source>
        <dbReference type="PIRSR" id="PIRSR000350-3"/>
    </source>
</evidence>
<comment type="similarity">
    <text evidence="1">Belongs to the class-I pyridine nucleotide-disulfide oxidoreductase family.</text>
</comment>
<protein>
    <submittedName>
        <fullName evidence="8">Dihydrolipoamide dehydrogenase</fullName>
        <ecNumber evidence="8">1.8.1.4</ecNumber>
    </submittedName>
</protein>
<dbReference type="RefSeq" id="WP_183339373.1">
    <property type="nucleotide sequence ID" value="NZ_JACHNU010000001.1"/>
</dbReference>
<dbReference type="EC" id="1.8.1.4" evidence="8"/>
<dbReference type="InterPro" id="IPR023753">
    <property type="entry name" value="FAD/NAD-binding_dom"/>
</dbReference>
<dbReference type="EMBL" id="JACHNU010000001">
    <property type="protein sequence ID" value="MBB4661314.1"/>
    <property type="molecule type" value="Genomic_DNA"/>
</dbReference>
<comment type="caution">
    <text evidence="8">The sequence shown here is derived from an EMBL/GenBank/DDBJ whole genome shotgun (WGS) entry which is preliminary data.</text>
</comment>
<evidence type="ECO:0000259" key="6">
    <source>
        <dbReference type="Pfam" id="PF02852"/>
    </source>
</evidence>
<evidence type="ECO:0000256" key="2">
    <source>
        <dbReference type="ARBA" id="ARBA00022630"/>
    </source>
</evidence>
<sequence length="443" mass="46757">MERFDCVVIGAGPGGRAVAPVLAGAGWRVAVVEAELVGGECPYWACIPSKTLLRPGDLRSEARRAPGVGEPSLDWDAVRDYRDYMVSGLDDASKAQALEARGVVLVRGEARVAEPGLVVVGERELRCREIVIASGSRAVVPELHGLQRGRVWTSREVTTLREVPGSAIVVGAGPVGIECAQYLAELGSTVTLMGRSPRLLRREDPEVSEHVFDLLRAHGVEVRTRAAVAAVTHDDAGAQVRTDDGGLHHSERLVVATGRAPRVEGLEGAGVTLDERGAIAVDERCRAAEGIWAVGDVTGVAPFTHVASYQGRVAVANLLGGDARADYRAIPRVVFGSPEVAAVGLTAARAEEAGIATESAHLPLRDADRAEIYGTDLAGGVGLRVDRDRGVVVGAWAVGPHAGEWIHTAALAVKAELPVAVLRDFVPQFPTFDELWSQAARAL</sequence>
<dbReference type="PIRSF" id="PIRSF000350">
    <property type="entry name" value="Mercury_reductase_MerA"/>
    <property type="match status" value="1"/>
</dbReference>
<dbReference type="PRINTS" id="PR00411">
    <property type="entry name" value="PNDRDTASEI"/>
</dbReference>
<dbReference type="Gene3D" id="3.50.50.60">
    <property type="entry name" value="FAD/NAD(P)-binding domain"/>
    <property type="match status" value="2"/>
</dbReference>
<comment type="cofactor">
    <cofactor evidence="4">
        <name>FAD</name>
        <dbReference type="ChEBI" id="CHEBI:57692"/>
    </cofactor>
    <text evidence="4">Binds 1 FAD per subunit.</text>
</comment>
<evidence type="ECO:0000256" key="1">
    <source>
        <dbReference type="ARBA" id="ARBA00007532"/>
    </source>
</evidence>
<keyword evidence="8" id="KW-0560">Oxidoreductase</keyword>
<feature type="domain" description="FAD/NAD(P)-binding" evidence="7">
    <location>
        <begin position="4"/>
        <end position="311"/>
    </location>
</feature>
<evidence type="ECO:0000313" key="9">
    <source>
        <dbReference type="Proteomes" id="UP000585272"/>
    </source>
</evidence>
<keyword evidence="3 4" id="KW-0274">FAD</keyword>
<feature type="domain" description="Pyridine nucleotide-disulphide oxidoreductase dimerisation" evidence="6">
    <location>
        <begin position="330"/>
        <end position="439"/>
    </location>
</feature>
<proteinExistence type="inferred from homology"/>
<feature type="binding site" evidence="4">
    <location>
        <begin position="171"/>
        <end position="178"/>
    </location>
    <ligand>
        <name>NAD(+)</name>
        <dbReference type="ChEBI" id="CHEBI:57540"/>
    </ligand>
</feature>
<dbReference type="SUPFAM" id="SSF55424">
    <property type="entry name" value="FAD/NAD-linked reductases, dimerisation (C-terminal) domain"/>
    <property type="match status" value="1"/>
</dbReference>
<accession>A0A840IB29</accession>
<keyword evidence="4" id="KW-0520">NAD</keyword>
<dbReference type="GO" id="GO:0003955">
    <property type="term" value="F:NAD(P)H dehydrogenase (quinone) activity"/>
    <property type="evidence" value="ECO:0007669"/>
    <property type="project" value="TreeGrafter"/>
</dbReference>
<dbReference type="InterPro" id="IPR036188">
    <property type="entry name" value="FAD/NAD-bd_sf"/>
</dbReference>
<evidence type="ECO:0000259" key="7">
    <source>
        <dbReference type="Pfam" id="PF07992"/>
    </source>
</evidence>
<evidence type="ECO:0000313" key="8">
    <source>
        <dbReference type="EMBL" id="MBB4661314.1"/>
    </source>
</evidence>
<keyword evidence="2" id="KW-0285">Flavoprotein</keyword>
<dbReference type="PANTHER" id="PTHR43014">
    <property type="entry name" value="MERCURIC REDUCTASE"/>
    <property type="match status" value="1"/>
</dbReference>
<dbReference type="PRINTS" id="PR00368">
    <property type="entry name" value="FADPNR"/>
</dbReference>
<gene>
    <name evidence="8" type="ORF">BDZ31_000887</name>
</gene>
<feature type="binding site" evidence="4">
    <location>
        <position position="50"/>
    </location>
    <ligand>
        <name>FAD</name>
        <dbReference type="ChEBI" id="CHEBI:57692"/>
    </ligand>
</feature>
<dbReference type="Proteomes" id="UP000585272">
    <property type="component" value="Unassembled WGS sequence"/>
</dbReference>
<dbReference type="AlphaFoldDB" id="A0A840IB29"/>
<dbReference type="Gene3D" id="3.30.390.30">
    <property type="match status" value="1"/>
</dbReference>
<dbReference type="InterPro" id="IPR001100">
    <property type="entry name" value="Pyr_nuc-diS_OxRdtase"/>
</dbReference>
<dbReference type="SUPFAM" id="SSF51905">
    <property type="entry name" value="FAD/NAD(P)-binding domain"/>
    <property type="match status" value="1"/>
</dbReference>
<keyword evidence="4" id="KW-0547">Nucleotide-binding</keyword>
<feature type="binding site" evidence="4">
    <location>
        <position position="258"/>
    </location>
    <ligand>
        <name>NAD(+)</name>
        <dbReference type="ChEBI" id="CHEBI:57540"/>
    </ligand>
</feature>
<feature type="disulfide bond" description="Redox-active" evidence="5">
    <location>
        <begin position="41"/>
        <end position="46"/>
    </location>
</feature>
<feature type="binding site" evidence="4">
    <location>
        <position position="296"/>
    </location>
    <ligand>
        <name>FAD</name>
        <dbReference type="ChEBI" id="CHEBI:57692"/>
    </ligand>
</feature>
<reference evidence="8 9" key="1">
    <citation type="submission" date="2020-08" db="EMBL/GenBank/DDBJ databases">
        <title>Genomic Encyclopedia of Archaeal and Bacterial Type Strains, Phase II (KMG-II): from individual species to whole genera.</title>
        <authorList>
            <person name="Goeker M."/>
        </authorList>
    </citation>
    <scope>NUCLEOTIDE SEQUENCE [LARGE SCALE GENOMIC DNA]</scope>
    <source>
        <strain evidence="8 9">DSM 23288</strain>
    </source>
</reference>
<evidence type="ECO:0000256" key="3">
    <source>
        <dbReference type="ARBA" id="ARBA00022827"/>
    </source>
</evidence>
<dbReference type="GO" id="GO:0004148">
    <property type="term" value="F:dihydrolipoyl dehydrogenase (NADH) activity"/>
    <property type="evidence" value="ECO:0007669"/>
    <property type="project" value="UniProtKB-EC"/>
</dbReference>
<evidence type="ECO:0000256" key="5">
    <source>
        <dbReference type="PIRSR" id="PIRSR000350-4"/>
    </source>
</evidence>
<dbReference type="InterPro" id="IPR004099">
    <property type="entry name" value="Pyr_nucl-diS_OxRdtase_dimer"/>
</dbReference>
<dbReference type="Pfam" id="PF02852">
    <property type="entry name" value="Pyr_redox_dim"/>
    <property type="match status" value="1"/>
</dbReference>